<dbReference type="RefSeq" id="WP_198568502.1">
    <property type="nucleotide sequence ID" value="NZ_CP066167.1"/>
</dbReference>
<accession>A0A7T4UQ57</accession>
<name>A0A7T4UQ57_9GAMM</name>
<gene>
    <name evidence="2" type="ORF">I6N98_11475</name>
</gene>
<protein>
    <submittedName>
        <fullName evidence="2">Uncharacterized protein</fullName>
    </submittedName>
</protein>
<keyword evidence="3" id="KW-1185">Reference proteome</keyword>
<organism evidence="2 3">
    <name type="scientific">Spongiibacter nanhainus</name>
    <dbReference type="NCBI Taxonomy" id="2794344"/>
    <lineage>
        <taxon>Bacteria</taxon>
        <taxon>Pseudomonadati</taxon>
        <taxon>Pseudomonadota</taxon>
        <taxon>Gammaproteobacteria</taxon>
        <taxon>Cellvibrionales</taxon>
        <taxon>Spongiibacteraceae</taxon>
        <taxon>Spongiibacter</taxon>
    </lineage>
</organism>
<feature type="chain" id="PRO_5032600807" evidence="1">
    <location>
        <begin position="28"/>
        <end position="130"/>
    </location>
</feature>
<keyword evidence="1" id="KW-0732">Signal</keyword>
<feature type="signal peptide" evidence="1">
    <location>
        <begin position="1"/>
        <end position="27"/>
    </location>
</feature>
<dbReference type="Proteomes" id="UP000596063">
    <property type="component" value="Chromosome"/>
</dbReference>
<sequence length="130" mass="14599">MKNVLLMASTLASISMAMAFTLSAAYANEDIIVEEGAVECLEWDVETLPAHANRSGCPWYKHDKVSTRFVVKNHCPTRVSGVFTYFRENLEREAVMTVQAFAVGPGRTEEVANPCNMSDEWSYHISRISY</sequence>
<proteinExistence type="predicted"/>
<dbReference type="AlphaFoldDB" id="A0A7T4UQ57"/>
<dbReference type="EMBL" id="CP066167">
    <property type="protein sequence ID" value="QQD17000.1"/>
    <property type="molecule type" value="Genomic_DNA"/>
</dbReference>
<evidence type="ECO:0000313" key="3">
    <source>
        <dbReference type="Proteomes" id="UP000596063"/>
    </source>
</evidence>
<evidence type="ECO:0000256" key="1">
    <source>
        <dbReference type="SAM" id="SignalP"/>
    </source>
</evidence>
<evidence type="ECO:0000313" key="2">
    <source>
        <dbReference type="EMBL" id="QQD17000.1"/>
    </source>
</evidence>
<dbReference type="KEGG" id="snan:I6N98_11475"/>
<reference evidence="2 3" key="1">
    <citation type="submission" date="2020-12" db="EMBL/GenBank/DDBJ databases">
        <authorList>
            <person name="Shan Y."/>
        </authorList>
    </citation>
    <scope>NUCLEOTIDE SEQUENCE [LARGE SCALE GENOMIC DNA]</scope>
    <source>
        <strain evidence="3">csc3.9</strain>
    </source>
</reference>